<organism evidence="1">
    <name type="scientific">Rhizophora mucronata</name>
    <name type="common">Asiatic mangrove</name>
    <dbReference type="NCBI Taxonomy" id="61149"/>
    <lineage>
        <taxon>Eukaryota</taxon>
        <taxon>Viridiplantae</taxon>
        <taxon>Streptophyta</taxon>
        <taxon>Embryophyta</taxon>
        <taxon>Tracheophyta</taxon>
        <taxon>Spermatophyta</taxon>
        <taxon>Magnoliopsida</taxon>
        <taxon>eudicotyledons</taxon>
        <taxon>Gunneridae</taxon>
        <taxon>Pentapetalae</taxon>
        <taxon>rosids</taxon>
        <taxon>fabids</taxon>
        <taxon>Malpighiales</taxon>
        <taxon>Rhizophoraceae</taxon>
        <taxon>Rhizophora</taxon>
    </lineage>
</organism>
<evidence type="ECO:0000313" key="1">
    <source>
        <dbReference type="EMBL" id="MBW95499.1"/>
    </source>
</evidence>
<evidence type="ECO:0000313" key="2">
    <source>
        <dbReference type="EMBL" id="MBW95500.1"/>
    </source>
</evidence>
<dbReference type="EMBL" id="GGEC01015017">
    <property type="protein sequence ID" value="MBW95500.1"/>
    <property type="molecule type" value="Transcribed_RNA"/>
</dbReference>
<protein>
    <submittedName>
        <fullName evidence="2">Protein-tyrosine phosphatase mitochondrial 1</fullName>
    </submittedName>
</protein>
<accession>A0A2P2JPX1</accession>
<dbReference type="AlphaFoldDB" id="A0A2P2JPX1"/>
<name>A0A2P2JPX1_RHIMU</name>
<reference evidence="1" key="1">
    <citation type="submission" date="2018-02" db="EMBL/GenBank/DDBJ databases">
        <title>Rhizophora mucronata_Transcriptome.</title>
        <authorList>
            <person name="Meera S.P."/>
            <person name="Sreeshan A."/>
            <person name="Augustine A."/>
        </authorList>
    </citation>
    <scope>NUCLEOTIDE SEQUENCE</scope>
    <source>
        <tissue evidence="1">Leaf</tissue>
    </source>
</reference>
<dbReference type="EMBL" id="GGEC01015016">
    <property type="protein sequence ID" value="MBW95499.1"/>
    <property type="molecule type" value="Transcribed_RNA"/>
</dbReference>
<sequence>MNISSSTTRCALVNKVHSFADICKRRSKEVVSCGDYQMLDPMSTIQRRRNQSFIWFIESNDSTNTQLLQTRNVPAEWNRTQQKMLQDMTLKDQNNQKSLRRATTQTAFRVPTNSQSQIIINQIRCLMKLSNWVETIFR</sequence>
<proteinExistence type="predicted"/>